<feature type="non-terminal residue" evidence="4">
    <location>
        <position position="138"/>
    </location>
</feature>
<accession>A0A094KUD8</accession>
<protein>
    <recommendedName>
        <fullName evidence="3">dUTPase-like domain-containing protein</fullName>
    </recommendedName>
</protein>
<evidence type="ECO:0000313" key="4">
    <source>
        <dbReference type="EMBL" id="KFZ62818.1"/>
    </source>
</evidence>
<feature type="domain" description="dUTPase-like" evidence="3">
    <location>
        <begin position="2"/>
        <end position="117"/>
    </location>
</feature>
<dbReference type="InterPro" id="IPR051592">
    <property type="entry name" value="HERV-K_Pro_peptidase_A2"/>
</dbReference>
<name>A0A094KUD8_ANTCR</name>
<dbReference type="Pfam" id="PF00692">
    <property type="entry name" value="dUTPase"/>
    <property type="match status" value="1"/>
</dbReference>
<feature type="non-terminal residue" evidence="4">
    <location>
        <position position="1"/>
    </location>
</feature>
<dbReference type="Gene3D" id="2.70.40.10">
    <property type="match status" value="1"/>
</dbReference>
<dbReference type="Proteomes" id="UP000053620">
    <property type="component" value="Unassembled WGS sequence"/>
</dbReference>
<reference evidence="4 5" key="1">
    <citation type="submission" date="2014-04" db="EMBL/GenBank/DDBJ databases">
        <title>Genome evolution of avian class.</title>
        <authorList>
            <person name="Zhang G."/>
            <person name="Li C."/>
        </authorList>
    </citation>
    <scope>NUCLEOTIDE SEQUENCE [LARGE SCALE GENOMIC DNA]</scope>
    <source>
        <strain evidence="4">BGI_N321</strain>
    </source>
</reference>
<sequence length="138" mass="14339">GSLGLDLATAVDFTLIDNKPQKIATTTRGPLEINSQPYGALILGRSSTRLKGLFVLPGLIDADFTGIISITCQTQFPPIFVPAGSRVAQLIPLPQLVAGIPAASEAPRGDKGLGSTGAAAMLIVSMKRRPVASVLFKN</sequence>
<dbReference type="PANTHER" id="PTHR19422">
    <property type="entry name" value="GAG RETROVIRAL POLYPROTEIN"/>
    <property type="match status" value="1"/>
</dbReference>
<dbReference type="AlphaFoldDB" id="A0A094KUD8"/>
<keyword evidence="5" id="KW-1185">Reference proteome</keyword>
<evidence type="ECO:0000313" key="5">
    <source>
        <dbReference type="Proteomes" id="UP000053620"/>
    </source>
</evidence>
<dbReference type="InterPro" id="IPR029054">
    <property type="entry name" value="dUTPase-like"/>
</dbReference>
<evidence type="ECO:0000256" key="2">
    <source>
        <dbReference type="ARBA" id="ARBA00022750"/>
    </source>
</evidence>
<keyword evidence="1" id="KW-0645">Protease</keyword>
<gene>
    <name evidence="4" type="ORF">N321_01870</name>
</gene>
<dbReference type="SUPFAM" id="SSF51283">
    <property type="entry name" value="dUTPase-like"/>
    <property type="match status" value="1"/>
</dbReference>
<dbReference type="InterPro" id="IPR036157">
    <property type="entry name" value="dUTPase-like_sf"/>
</dbReference>
<dbReference type="GO" id="GO:0006508">
    <property type="term" value="P:proteolysis"/>
    <property type="evidence" value="ECO:0007669"/>
    <property type="project" value="UniProtKB-KW"/>
</dbReference>
<keyword evidence="2" id="KW-0378">Hydrolase</keyword>
<dbReference type="EMBL" id="KL356934">
    <property type="protein sequence ID" value="KFZ62818.1"/>
    <property type="molecule type" value="Genomic_DNA"/>
</dbReference>
<dbReference type="GO" id="GO:0004190">
    <property type="term" value="F:aspartic-type endopeptidase activity"/>
    <property type="evidence" value="ECO:0007669"/>
    <property type="project" value="UniProtKB-KW"/>
</dbReference>
<dbReference type="PANTHER" id="PTHR19422:SF123">
    <property type="entry name" value="RT1 CLASS I, LOCUS CE15"/>
    <property type="match status" value="1"/>
</dbReference>
<evidence type="ECO:0000256" key="1">
    <source>
        <dbReference type="ARBA" id="ARBA00022670"/>
    </source>
</evidence>
<evidence type="ECO:0000259" key="3">
    <source>
        <dbReference type="Pfam" id="PF00692"/>
    </source>
</evidence>
<proteinExistence type="predicted"/>
<keyword evidence="2" id="KW-0064">Aspartyl protease</keyword>
<organism evidence="4 5">
    <name type="scientific">Antrostomus carolinensis</name>
    <name type="common">Chuck-will's-widow</name>
    <name type="synonym">Caprimulgus carolinensis</name>
    <dbReference type="NCBI Taxonomy" id="279965"/>
    <lineage>
        <taxon>Eukaryota</taxon>
        <taxon>Metazoa</taxon>
        <taxon>Chordata</taxon>
        <taxon>Craniata</taxon>
        <taxon>Vertebrata</taxon>
        <taxon>Euteleostomi</taxon>
        <taxon>Archelosauria</taxon>
        <taxon>Archosauria</taxon>
        <taxon>Dinosauria</taxon>
        <taxon>Saurischia</taxon>
        <taxon>Theropoda</taxon>
        <taxon>Coelurosauria</taxon>
        <taxon>Aves</taxon>
        <taxon>Neognathae</taxon>
        <taxon>Neoaves</taxon>
        <taxon>Strisores</taxon>
        <taxon>Caprimulgiformes</taxon>
        <taxon>Caprimulgidae</taxon>
        <taxon>Antrostomus</taxon>
    </lineage>
</organism>